<sequence>MADHGHKFMAPNIKSETIDIKHDHERRSANYKPNIWNYDYLVSLSNKCTGEKYEREAQKLRMEVKSMFYEANDQPAKLELIDSIQKLGIAYLFEEEINEALEAITSTKINNAGTGVNLYFSALCFRLLRQHGHDVSLDLFTNFLDKTGGFKRSIFNNIEGMLELYECSHLALEGEDELCEAKLLCNGRLREIRIDRDLAKKVEHALDLPLHWRVPWFDTKWQINMCAAQEGKSPNLVDLAKFNFNMIQATHQQELINLSRWDFNETQQLPEYMKICFKALYDTANDTAYEIEAEKDCRNVLPHLKQAWAEFCNALFTEAKWYNQGYTATLQEYLSNAWISSSGPVISTHILLSISDDKKVEVESFSEKNQELVYCSSMIVRLCNDLGTSSAELERGDSPSSILCYMREGNASEEMARKHIRSLIIQTWERINKIRGNQPPSGRTFVNLITNVARVAQRIYQYGDGFGDQDRETKAEILSLLIEPLALG</sequence>
<dbReference type="PANTHER" id="PTHR31225:SF94">
    <property type="entry name" value="ALPHA-FARNESENE SYNTHASE"/>
    <property type="match status" value="1"/>
</dbReference>
<dbReference type="AlphaFoldDB" id="A0AAN8ZC44"/>
<dbReference type="Pfam" id="PF01397">
    <property type="entry name" value="Terpene_synth"/>
    <property type="match status" value="1"/>
</dbReference>
<evidence type="ECO:0000313" key="4">
    <source>
        <dbReference type="EMBL" id="KAK6932417.1"/>
    </source>
</evidence>
<organism evidence="4 5">
    <name type="scientific">Dillenia turbinata</name>
    <dbReference type="NCBI Taxonomy" id="194707"/>
    <lineage>
        <taxon>Eukaryota</taxon>
        <taxon>Viridiplantae</taxon>
        <taxon>Streptophyta</taxon>
        <taxon>Embryophyta</taxon>
        <taxon>Tracheophyta</taxon>
        <taxon>Spermatophyta</taxon>
        <taxon>Magnoliopsida</taxon>
        <taxon>eudicotyledons</taxon>
        <taxon>Gunneridae</taxon>
        <taxon>Pentapetalae</taxon>
        <taxon>Dilleniales</taxon>
        <taxon>Dilleniaceae</taxon>
        <taxon>Dillenia</taxon>
    </lineage>
</organism>
<dbReference type="InterPro" id="IPR005630">
    <property type="entry name" value="Terpene_synthase_metal-bd"/>
</dbReference>
<evidence type="ECO:0000259" key="3">
    <source>
        <dbReference type="Pfam" id="PF03936"/>
    </source>
</evidence>
<dbReference type="Gene3D" id="1.10.600.10">
    <property type="entry name" value="Farnesyl Diphosphate Synthase"/>
    <property type="match status" value="1"/>
</dbReference>
<dbReference type="SUPFAM" id="SSF48239">
    <property type="entry name" value="Terpenoid cyclases/Protein prenyltransferases"/>
    <property type="match status" value="1"/>
</dbReference>
<dbReference type="InterPro" id="IPR036965">
    <property type="entry name" value="Terpene_synth_N_sf"/>
</dbReference>
<proteinExistence type="predicted"/>
<keyword evidence="1" id="KW-0479">Metal-binding</keyword>
<evidence type="ECO:0000313" key="5">
    <source>
        <dbReference type="Proteomes" id="UP001370490"/>
    </source>
</evidence>
<comment type="caution">
    <text evidence="4">The sequence shown here is derived from an EMBL/GenBank/DDBJ whole genome shotgun (WGS) entry which is preliminary data.</text>
</comment>
<dbReference type="Proteomes" id="UP001370490">
    <property type="component" value="Unassembled WGS sequence"/>
</dbReference>
<feature type="domain" description="Terpene synthase metal-binding" evidence="3">
    <location>
        <begin position="258"/>
        <end position="429"/>
    </location>
</feature>
<dbReference type="SUPFAM" id="SSF48576">
    <property type="entry name" value="Terpenoid synthases"/>
    <property type="match status" value="1"/>
</dbReference>
<feature type="domain" description="Terpene synthase N-terminal" evidence="2">
    <location>
        <begin position="35"/>
        <end position="206"/>
    </location>
</feature>
<protein>
    <submittedName>
        <fullName evidence="4">Terpene synthase, metal-binding domain</fullName>
    </submittedName>
</protein>
<reference evidence="4 5" key="1">
    <citation type="submission" date="2023-12" db="EMBL/GenBank/DDBJ databases">
        <title>A high-quality genome assembly for Dillenia turbinata (Dilleniales).</title>
        <authorList>
            <person name="Chanderbali A."/>
        </authorList>
    </citation>
    <scope>NUCLEOTIDE SEQUENCE [LARGE SCALE GENOMIC DNA]</scope>
    <source>
        <strain evidence="4">LSX21</strain>
        <tissue evidence="4">Leaf</tissue>
    </source>
</reference>
<dbReference type="GO" id="GO:0010333">
    <property type="term" value="F:terpene synthase activity"/>
    <property type="evidence" value="ECO:0007669"/>
    <property type="project" value="InterPro"/>
</dbReference>
<name>A0AAN8ZC44_9MAGN</name>
<dbReference type="Pfam" id="PF03936">
    <property type="entry name" value="Terpene_synth_C"/>
    <property type="match status" value="1"/>
</dbReference>
<gene>
    <name evidence="4" type="ORF">RJ641_002041</name>
</gene>
<keyword evidence="5" id="KW-1185">Reference proteome</keyword>
<evidence type="ECO:0000256" key="1">
    <source>
        <dbReference type="ARBA" id="ARBA00022723"/>
    </source>
</evidence>
<accession>A0AAN8ZC44</accession>
<dbReference type="InterPro" id="IPR008930">
    <property type="entry name" value="Terpenoid_cyclase/PrenylTrfase"/>
</dbReference>
<dbReference type="PANTHER" id="PTHR31225">
    <property type="entry name" value="OS04G0344100 PROTEIN-RELATED"/>
    <property type="match status" value="1"/>
</dbReference>
<dbReference type="EMBL" id="JBAMMX010000010">
    <property type="protein sequence ID" value="KAK6932417.1"/>
    <property type="molecule type" value="Genomic_DNA"/>
</dbReference>
<dbReference type="GO" id="GO:0016114">
    <property type="term" value="P:terpenoid biosynthetic process"/>
    <property type="evidence" value="ECO:0007669"/>
    <property type="project" value="InterPro"/>
</dbReference>
<dbReference type="Gene3D" id="1.50.10.130">
    <property type="entry name" value="Terpene synthase, N-terminal domain"/>
    <property type="match status" value="1"/>
</dbReference>
<dbReference type="GO" id="GO:0000287">
    <property type="term" value="F:magnesium ion binding"/>
    <property type="evidence" value="ECO:0007669"/>
    <property type="project" value="InterPro"/>
</dbReference>
<dbReference type="InterPro" id="IPR001906">
    <property type="entry name" value="Terpene_synth_N"/>
</dbReference>
<dbReference type="InterPro" id="IPR050148">
    <property type="entry name" value="Terpene_synthase-like"/>
</dbReference>
<evidence type="ECO:0000259" key="2">
    <source>
        <dbReference type="Pfam" id="PF01397"/>
    </source>
</evidence>
<dbReference type="InterPro" id="IPR008949">
    <property type="entry name" value="Isoprenoid_synthase_dom_sf"/>
</dbReference>